<evidence type="ECO:0000256" key="1">
    <source>
        <dbReference type="ARBA" id="ARBA00004651"/>
    </source>
</evidence>
<feature type="transmembrane region" description="Helical" evidence="8">
    <location>
        <begin position="77"/>
        <end position="98"/>
    </location>
</feature>
<dbReference type="RefSeq" id="XP_019895118.2">
    <property type="nucleotide sequence ID" value="XM_020039559.2"/>
</dbReference>
<organism evidence="9 10">
    <name type="scientific">Musca domestica</name>
    <name type="common">House fly</name>
    <dbReference type="NCBI Taxonomy" id="7370"/>
    <lineage>
        <taxon>Eukaryota</taxon>
        <taxon>Metazoa</taxon>
        <taxon>Ecdysozoa</taxon>
        <taxon>Arthropoda</taxon>
        <taxon>Hexapoda</taxon>
        <taxon>Insecta</taxon>
        <taxon>Pterygota</taxon>
        <taxon>Neoptera</taxon>
        <taxon>Endopterygota</taxon>
        <taxon>Diptera</taxon>
        <taxon>Brachycera</taxon>
        <taxon>Muscomorpha</taxon>
        <taxon>Muscoidea</taxon>
        <taxon>Muscidae</taxon>
        <taxon>Musca</taxon>
    </lineage>
</organism>
<evidence type="ECO:0000256" key="2">
    <source>
        <dbReference type="ARBA" id="ARBA00022475"/>
    </source>
</evidence>
<comment type="similarity">
    <text evidence="8">Belongs to the insect chemoreceptor superfamily. Gustatory receptor (GR) family.</text>
</comment>
<dbReference type="AlphaFoldDB" id="A0A9J7DJJ9"/>
<comment type="subcellular location">
    <subcellularLocation>
        <location evidence="1 8">Cell membrane</location>
        <topology evidence="1 8">Multi-pass membrane protein</topology>
    </subcellularLocation>
</comment>
<dbReference type="KEGG" id="mde:101890064"/>
<dbReference type="GeneID" id="101890064"/>
<dbReference type="GO" id="GO:0005886">
    <property type="term" value="C:plasma membrane"/>
    <property type="evidence" value="ECO:0007669"/>
    <property type="project" value="UniProtKB-SubCell"/>
</dbReference>
<dbReference type="GO" id="GO:0007165">
    <property type="term" value="P:signal transduction"/>
    <property type="evidence" value="ECO:0007669"/>
    <property type="project" value="UniProtKB-KW"/>
</dbReference>
<keyword evidence="2 8" id="KW-1003">Cell membrane</keyword>
<feature type="transmembrane region" description="Helical" evidence="8">
    <location>
        <begin position="45"/>
        <end position="65"/>
    </location>
</feature>
<dbReference type="GO" id="GO:0050909">
    <property type="term" value="P:sensory perception of taste"/>
    <property type="evidence" value="ECO:0007669"/>
    <property type="project" value="InterPro"/>
</dbReference>
<dbReference type="OrthoDB" id="6366728at2759"/>
<keyword evidence="7 8" id="KW-0807">Transducer</keyword>
<evidence type="ECO:0000313" key="9">
    <source>
        <dbReference type="Proteomes" id="UP001652621"/>
    </source>
</evidence>
<feature type="transmembrane region" description="Helical" evidence="8">
    <location>
        <begin position="379"/>
        <end position="406"/>
    </location>
</feature>
<evidence type="ECO:0000313" key="10">
    <source>
        <dbReference type="RefSeq" id="XP_019895118.2"/>
    </source>
</evidence>
<proteinExistence type="inferred from homology"/>
<gene>
    <name evidence="10" type="primary">LOC101890064</name>
</gene>
<dbReference type="GO" id="GO:0030424">
    <property type="term" value="C:axon"/>
    <property type="evidence" value="ECO:0007669"/>
    <property type="project" value="TreeGrafter"/>
</dbReference>
<dbReference type="GO" id="GO:0030425">
    <property type="term" value="C:dendrite"/>
    <property type="evidence" value="ECO:0007669"/>
    <property type="project" value="TreeGrafter"/>
</dbReference>
<feature type="transmembrane region" description="Helical" evidence="8">
    <location>
        <begin position="179"/>
        <end position="199"/>
    </location>
</feature>
<evidence type="ECO:0000256" key="3">
    <source>
        <dbReference type="ARBA" id="ARBA00022692"/>
    </source>
</evidence>
<dbReference type="InterPro" id="IPR013604">
    <property type="entry name" value="7TM_chemorcpt"/>
</dbReference>
<comment type="caution">
    <text evidence="8">Lacks conserved residue(s) required for the propagation of feature annotation.</text>
</comment>
<dbReference type="Pfam" id="PF08395">
    <property type="entry name" value="7tm_7"/>
    <property type="match status" value="1"/>
</dbReference>
<dbReference type="GO" id="GO:0008049">
    <property type="term" value="P:male courtship behavior"/>
    <property type="evidence" value="ECO:0007669"/>
    <property type="project" value="TreeGrafter"/>
</dbReference>
<dbReference type="PANTHER" id="PTHR21143">
    <property type="entry name" value="INVERTEBRATE GUSTATORY RECEPTOR"/>
    <property type="match status" value="1"/>
</dbReference>
<dbReference type="PANTHER" id="PTHR21143:SF133">
    <property type="entry name" value="GUSTATORY AND PHEROMONE RECEPTOR 32A-RELATED"/>
    <property type="match status" value="1"/>
</dbReference>
<evidence type="ECO:0000256" key="5">
    <source>
        <dbReference type="ARBA" id="ARBA00023136"/>
    </source>
</evidence>
<reference evidence="10" key="1">
    <citation type="submission" date="2025-08" db="UniProtKB">
        <authorList>
            <consortium name="RefSeq"/>
        </authorList>
    </citation>
    <scope>IDENTIFICATION</scope>
    <source>
        <strain evidence="10">Aabys</strain>
        <tissue evidence="10">Whole body</tissue>
    </source>
</reference>
<evidence type="ECO:0000256" key="4">
    <source>
        <dbReference type="ARBA" id="ARBA00022989"/>
    </source>
</evidence>
<dbReference type="GO" id="GO:0007635">
    <property type="term" value="P:chemosensory behavior"/>
    <property type="evidence" value="ECO:0007669"/>
    <property type="project" value="TreeGrafter"/>
</dbReference>
<feature type="transmembrane region" description="Helical" evidence="8">
    <location>
        <begin position="305"/>
        <end position="328"/>
    </location>
</feature>
<dbReference type="Proteomes" id="UP001652621">
    <property type="component" value="Unplaced"/>
</dbReference>
<dbReference type="GO" id="GO:0043025">
    <property type="term" value="C:neuronal cell body"/>
    <property type="evidence" value="ECO:0007669"/>
    <property type="project" value="TreeGrafter"/>
</dbReference>
<keyword evidence="4 8" id="KW-1133">Transmembrane helix</keyword>
<feature type="transmembrane region" description="Helical" evidence="8">
    <location>
        <begin position="274"/>
        <end position="299"/>
    </location>
</feature>
<keyword evidence="9" id="KW-1185">Reference proteome</keyword>
<sequence length="449" mass="51082">MEAKFNAGHAQLRGIPQHLGYRITIICTYGLLWLFALTPFSKNSIIYLLYIGAAFVAIAGISYRAVTHRLMKDDDGLNGFVSIILFMSHICGHVVVLLNSWSMRHLRIPMYDKSYSITIKLREIIQIPFQTKVMVHKMLSFSIAFSCLIVFGHSLIIATTLKTSSAAGSLYKYSLYSSLALQLKTWEIITMMIHVNYYIQIMRQNINEMGERNIRKLFFNEMANAFANEGKKAKFINVQAHRQQEVDENQIELLKECYSETYALFQIINQAYGWSLLAITAVSFVEFVCNCYWVLLALITQAYNYYSLFQNGCFAVLAFVLLSILCWLCETASYESRYIGCLISKLVKQPLGNKRYNDLVSEFSVQTLHQRFIVTAKEFFALNLGLLGSMVAAIVTYLVILIQFMFTEKSNGDSKISSSKLETTTIANTLLLTTSALNSTILDMFENNN</sequence>
<keyword evidence="5 8" id="KW-0472">Membrane</keyword>
<evidence type="ECO:0000256" key="7">
    <source>
        <dbReference type="ARBA" id="ARBA00023224"/>
    </source>
</evidence>
<keyword evidence="6 8" id="KW-0675">Receptor</keyword>
<dbReference type="VEuPathDB" id="VectorBase:MDOMA2_020374"/>
<comment type="function">
    <text evidence="8">Gustatory receptor which mediates acceptance or avoidance behavior, depending on its substrates.</text>
</comment>
<keyword evidence="3 8" id="KW-0812">Transmembrane</keyword>
<evidence type="ECO:0000256" key="8">
    <source>
        <dbReference type="RuleBase" id="RU363108"/>
    </source>
</evidence>
<evidence type="ECO:0000256" key="6">
    <source>
        <dbReference type="ARBA" id="ARBA00023170"/>
    </source>
</evidence>
<name>A0A9J7DJJ9_MUSDO</name>
<accession>A0A9J7DJJ9</accession>
<protein>
    <recommendedName>
        <fullName evidence="8">Gustatory receptor</fullName>
    </recommendedName>
</protein>
<feature type="transmembrane region" description="Helical" evidence="8">
    <location>
        <begin position="138"/>
        <end position="159"/>
    </location>
</feature>
<feature type="transmembrane region" description="Helical" evidence="8">
    <location>
        <begin position="20"/>
        <end position="38"/>
    </location>
</feature>